<name>A0A834WLY6_9FABA</name>
<protein>
    <submittedName>
        <fullName evidence="1">Putative F-box domain, FBD domain, leucine-rich repeat domain, L domain-containing protein</fullName>
    </submittedName>
</protein>
<evidence type="ECO:0000313" key="2">
    <source>
        <dbReference type="Proteomes" id="UP000634136"/>
    </source>
</evidence>
<dbReference type="EMBL" id="JAAIUW010000006">
    <property type="protein sequence ID" value="KAF7825783.1"/>
    <property type="molecule type" value="Genomic_DNA"/>
</dbReference>
<accession>A0A834WLY6</accession>
<dbReference type="AlphaFoldDB" id="A0A834WLY6"/>
<organism evidence="1 2">
    <name type="scientific">Senna tora</name>
    <dbReference type="NCBI Taxonomy" id="362788"/>
    <lineage>
        <taxon>Eukaryota</taxon>
        <taxon>Viridiplantae</taxon>
        <taxon>Streptophyta</taxon>
        <taxon>Embryophyta</taxon>
        <taxon>Tracheophyta</taxon>
        <taxon>Spermatophyta</taxon>
        <taxon>Magnoliopsida</taxon>
        <taxon>eudicotyledons</taxon>
        <taxon>Gunneridae</taxon>
        <taxon>Pentapetalae</taxon>
        <taxon>rosids</taxon>
        <taxon>fabids</taxon>
        <taxon>Fabales</taxon>
        <taxon>Fabaceae</taxon>
        <taxon>Caesalpinioideae</taxon>
        <taxon>Cassia clade</taxon>
        <taxon>Senna</taxon>
    </lineage>
</organism>
<proteinExistence type="predicted"/>
<gene>
    <name evidence="1" type="ORF">G2W53_016947</name>
</gene>
<evidence type="ECO:0000313" key="1">
    <source>
        <dbReference type="EMBL" id="KAF7825783.1"/>
    </source>
</evidence>
<keyword evidence="2" id="KW-1185">Reference proteome</keyword>
<sequence>MNFDCDLDLQIIPSLVSADVRNTEFPLTPLYNAKFLTMDTSFFRLGDDVMNNMSVFNNLEHMEIIFGVDYEWKLLMKILENTPKLESLVITKDYLGSSNKNEDDQC</sequence>
<dbReference type="Proteomes" id="UP000634136">
    <property type="component" value="Unassembled WGS sequence"/>
</dbReference>
<reference evidence="1" key="1">
    <citation type="submission" date="2020-09" db="EMBL/GenBank/DDBJ databases">
        <title>Genome-Enabled Discovery of Anthraquinone Biosynthesis in Senna tora.</title>
        <authorList>
            <person name="Kang S.-H."/>
            <person name="Pandey R.P."/>
            <person name="Lee C.-M."/>
            <person name="Sim J.-S."/>
            <person name="Jeong J.-T."/>
            <person name="Choi B.-S."/>
            <person name="Jung M."/>
            <person name="Ginzburg D."/>
            <person name="Zhao K."/>
            <person name="Won S.Y."/>
            <person name="Oh T.-J."/>
            <person name="Yu Y."/>
            <person name="Kim N.-H."/>
            <person name="Lee O.R."/>
            <person name="Lee T.-H."/>
            <person name="Bashyal P."/>
            <person name="Kim T.-S."/>
            <person name="Lee W.-H."/>
            <person name="Kawkins C."/>
            <person name="Kim C.-K."/>
            <person name="Kim J.S."/>
            <person name="Ahn B.O."/>
            <person name="Rhee S.Y."/>
            <person name="Sohng J.K."/>
        </authorList>
    </citation>
    <scope>NUCLEOTIDE SEQUENCE</scope>
    <source>
        <tissue evidence="1">Leaf</tissue>
    </source>
</reference>
<dbReference type="OrthoDB" id="1112304at2759"/>
<comment type="caution">
    <text evidence="1">The sequence shown here is derived from an EMBL/GenBank/DDBJ whole genome shotgun (WGS) entry which is preliminary data.</text>
</comment>